<gene>
    <name evidence="2" type="ORF">HJC23_002964</name>
</gene>
<feature type="region of interest" description="Disordered" evidence="1">
    <location>
        <begin position="37"/>
        <end position="58"/>
    </location>
</feature>
<dbReference type="Proteomes" id="UP001516023">
    <property type="component" value="Unassembled WGS sequence"/>
</dbReference>
<comment type="caution">
    <text evidence="2">The sequence shown here is derived from an EMBL/GenBank/DDBJ whole genome shotgun (WGS) entry which is preliminary data.</text>
</comment>
<evidence type="ECO:0000313" key="2">
    <source>
        <dbReference type="EMBL" id="KAL3786407.1"/>
    </source>
</evidence>
<organism evidence="2 3">
    <name type="scientific">Cyclotella cryptica</name>
    <dbReference type="NCBI Taxonomy" id="29204"/>
    <lineage>
        <taxon>Eukaryota</taxon>
        <taxon>Sar</taxon>
        <taxon>Stramenopiles</taxon>
        <taxon>Ochrophyta</taxon>
        <taxon>Bacillariophyta</taxon>
        <taxon>Coscinodiscophyceae</taxon>
        <taxon>Thalassiosirophycidae</taxon>
        <taxon>Stephanodiscales</taxon>
        <taxon>Stephanodiscaceae</taxon>
        <taxon>Cyclotella</taxon>
    </lineage>
</organism>
<accession>A0ABD3PFC5</accession>
<reference evidence="2 3" key="1">
    <citation type="journal article" date="2020" name="G3 (Bethesda)">
        <title>Improved Reference Genome for Cyclotella cryptica CCMP332, a Model for Cell Wall Morphogenesis, Salinity Adaptation, and Lipid Production in Diatoms (Bacillariophyta).</title>
        <authorList>
            <person name="Roberts W.R."/>
            <person name="Downey K.M."/>
            <person name="Ruck E.C."/>
            <person name="Traller J.C."/>
            <person name="Alverson A.J."/>
        </authorList>
    </citation>
    <scope>NUCLEOTIDE SEQUENCE [LARGE SCALE GENOMIC DNA]</scope>
    <source>
        <strain evidence="2 3">CCMP332</strain>
    </source>
</reference>
<evidence type="ECO:0000256" key="1">
    <source>
        <dbReference type="SAM" id="MobiDB-lite"/>
    </source>
</evidence>
<keyword evidence="3" id="KW-1185">Reference proteome</keyword>
<sequence length="209" mass="23024">MRLPATPRLHSSPIGVLPCLRRQTPDTSNAFNEILSLPEDSNGKIPHPTFPTDPGVENPSKNPYLLNSDGNTLKVDPAPLLSHRLRGCNIYFVGMMGCVKSRPWAMPSPKEWAPTTSYRYRDSVGQCARPCAMCCEHGGGMVLRNQNWSMLQTGLVVYLKVEPEVHESMDVAGAADVVIRALHDFIDENPPAWKMAKATAQADGIDWLS</sequence>
<proteinExistence type="predicted"/>
<evidence type="ECO:0000313" key="3">
    <source>
        <dbReference type="Proteomes" id="UP001516023"/>
    </source>
</evidence>
<name>A0ABD3PFC5_9STRA</name>
<protein>
    <submittedName>
        <fullName evidence="2">Uncharacterized protein</fullName>
    </submittedName>
</protein>
<dbReference type="EMBL" id="JABMIG020000195">
    <property type="protein sequence ID" value="KAL3786407.1"/>
    <property type="molecule type" value="Genomic_DNA"/>
</dbReference>
<dbReference type="AlphaFoldDB" id="A0ABD3PFC5"/>